<gene>
    <name evidence="1" type="ORF">MRB53_032800</name>
</gene>
<name>A0ACC2KSX1_PERAE</name>
<protein>
    <submittedName>
        <fullName evidence="1">Uncharacterized protein</fullName>
    </submittedName>
</protein>
<dbReference type="EMBL" id="CM056819">
    <property type="protein sequence ID" value="KAJ8624270.1"/>
    <property type="molecule type" value="Genomic_DNA"/>
</dbReference>
<sequence length="135" mass="15288">MTFGCFTNENKHCLKEVIVPNFSRAYSLTCFLVKGLKPRKLILIVTNLPFNVHQMQLVTINEIIDMFKPAGFLNNGLLMYSWKVFGTYQHLSGICMHDISSNLVIASSSGGVEDEAKRWVCILGRDTKEARKTML</sequence>
<dbReference type="Proteomes" id="UP001234297">
    <property type="component" value="Chromosome 11"/>
</dbReference>
<organism evidence="1 2">
    <name type="scientific">Persea americana</name>
    <name type="common">Avocado</name>
    <dbReference type="NCBI Taxonomy" id="3435"/>
    <lineage>
        <taxon>Eukaryota</taxon>
        <taxon>Viridiplantae</taxon>
        <taxon>Streptophyta</taxon>
        <taxon>Embryophyta</taxon>
        <taxon>Tracheophyta</taxon>
        <taxon>Spermatophyta</taxon>
        <taxon>Magnoliopsida</taxon>
        <taxon>Magnoliidae</taxon>
        <taxon>Laurales</taxon>
        <taxon>Lauraceae</taxon>
        <taxon>Persea</taxon>
    </lineage>
</organism>
<reference evidence="1 2" key="1">
    <citation type="journal article" date="2022" name="Hortic Res">
        <title>A haplotype resolved chromosomal level avocado genome allows analysis of novel avocado genes.</title>
        <authorList>
            <person name="Nath O."/>
            <person name="Fletcher S.J."/>
            <person name="Hayward A."/>
            <person name="Shaw L.M."/>
            <person name="Masouleh A.K."/>
            <person name="Furtado A."/>
            <person name="Henry R.J."/>
            <person name="Mitter N."/>
        </authorList>
    </citation>
    <scope>NUCLEOTIDE SEQUENCE [LARGE SCALE GENOMIC DNA]</scope>
    <source>
        <strain evidence="2">cv. Hass</strain>
    </source>
</reference>
<comment type="caution">
    <text evidence="1">The sequence shown here is derived from an EMBL/GenBank/DDBJ whole genome shotgun (WGS) entry which is preliminary data.</text>
</comment>
<proteinExistence type="predicted"/>
<keyword evidence="2" id="KW-1185">Reference proteome</keyword>
<accession>A0ACC2KSX1</accession>
<evidence type="ECO:0000313" key="1">
    <source>
        <dbReference type="EMBL" id="KAJ8624270.1"/>
    </source>
</evidence>
<evidence type="ECO:0000313" key="2">
    <source>
        <dbReference type="Proteomes" id="UP001234297"/>
    </source>
</evidence>